<evidence type="ECO:0000313" key="2">
    <source>
        <dbReference type="Proteomes" id="UP000467236"/>
    </source>
</evidence>
<reference evidence="1 2" key="1">
    <citation type="journal article" date="2019" name="Emerg. Microbes Infect.">
        <title>Comprehensive subspecies identification of 175 nontuberculous mycobacteria species based on 7547 genomic profiles.</title>
        <authorList>
            <person name="Matsumoto Y."/>
            <person name="Kinjo T."/>
            <person name="Motooka D."/>
            <person name="Nabeya D."/>
            <person name="Jung N."/>
            <person name="Uechi K."/>
            <person name="Horii T."/>
            <person name="Iida T."/>
            <person name="Fujita J."/>
            <person name="Nakamura S."/>
        </authorList>
    </citation>
    <scope>NUCLEOTIDE SEQUENCE [LARGE SCALE GENOMIC DNA]</scope>
    <source>
        <strain evidence="1 2">JCM 14233</strain>
    </source>
</reference>
<dbReference type="KEGG" id="mshj:MSHI_36780"/>
<protein>
    <submittedName>
        <fullName evidence="1">Uncharacterized protein</fullName>
    </submittedName>
</protein>
<evidence type="ECO:0000313" key="1">
    <source>
        <dbReference type="EMBL" id="BBX75772.1"/>
    </source>
</evidence>
<dbReference type="AlphaFoldDB" id="A0A7I7MV74"/>
<keyword evidence="2" id="KW-1185">Reference proteome</keyword>
<accession>A0A7I7MV74</accession>
<gene>
    <name evidence="1" type="ORF">MSHI_36780</name>
</gene>
<name>A0A7I7MV74_9MYCO</name>
<dbReference type="Proteomes" id="UP000467236">
    <property type="component" value="Chromosome"/>
</dbReference>
<sequence>MGGSGPMTAAPHHGDHRRTGRFDAQSTVSSVASKIPGGTAPRLMDATPRELATAGGGLAPAARA</sequence>
<proteinExistence type="predicted"/>
<dbReference type="EMBL" id="AP022575">
    <property type="protein sequence ID" value="BBX75772.1"/>
    <property type="molecule type" value="Genomic_DNA"/>
</dbReference>
<organism evidence="1 2">
    <name type="scientific">Mycobacterium shinjukuense</name>
    <dbReference type="NCBI Taxonomy" id="398694"/>
    <lineage>
        <taxon>Bacteria</taxon>
        <taxon>Bacillati</taxon>
        <taxon>Actinomycetota</taxon>
        <taxon>Actinomycetes</taxon>
        <taxon>Mycobacteriales</taxon>
        <taxon>Mycobacteriaceae</taxon>
        <taxon>Mycobacterium</taxon>
    </lineage>
</organism>